<organism evidence="1">
    <name type="scientific">marine sediment metagenome</name>
    <dbReference type="NCBI Taxonomy" id="412755"/>
    <lineage>
        <taxon>unclassified sequences</taxon>
        <taxon>metagenomes</taxon>
        <taxon>ecological metagenomes</taxon>
    </lineage>
</organism>
<gene>
    <name evidence="1" type="ORF">S03H2_61461</name>
</gene>
<evidence type="ECO:0000313" key="1">
    <source>
        <dbReference type="EMBL" id="GAH83724.1"/>
    </source>
</evidence>
<accession>X1K0A3</accession>
<feature type="non-terminal residue" evidence="1">
    <location>
        <position position="1"/>
    </location>
</feature>
<dbReference type="InterPro" id="IPR003724">
    <property type="entry name" value="CblAdoTrfase_CobA"/>
</dbReference>
<evidence type="ECO:0008006" key="2">
    <source>
        <dbReference type="Google" id="ProtNLM"/>
    </source>
</evidence>
<proteinExistence type="predicted"/>
<dbReference type="SUPFAM" id="SSF52540">
    <property type="entry name" value="P-loop containing nucleoside triphosphate hydrolases"/>
    <property type="match status" value="1"/>
</dbReference>
<dbReference type="GO" id="GO:0008817">
    <property type="term" value="F:corrinoid adenosyltransferase activity"/>
    <property type="evidence" value="ECO:0007669"/>
    <property type="project" value="InterPro"/>
</dbReference>
<dbReference type="Gene3D" id="3.40.50.300">
    <property type="entry name" value="P-loop containing nucleotide triphosphate hydrolases"/>
    <property type="match status" value="1"/>
</dbReference>
<dbReference type="PIRSF" id="PIRSF015617">
    <property type="entry name" value="Adensltrnsf_CobA"/>
    <property type="match status" value="1"/>
</dbReference>
<comment type="caution">
    <text evidence="1">The sequence shown here is derived from an EMBL/GenBank/DDBJ whole genome shotgun (WGS) entry which is preliminary data.</text>
</comment>
<dbReference type="EMBL" id="BARU01039675">
    <property type="protein sequence ID" value="GAH83724.1"/>
    <property type="molecule type" value="Genomic_DNA"/>
</dbReference>
<dbReference type="PANTHER" id="PTHR46638">
    <property type="entry name" value="CORRINOID ADENOSYLTRANSFERASE"/>
    <property type="match status" value="1"/>
</dbReference>
<dbReference type="CDD" id="cd00561">
    <property type="entry name" value="CobA_ACA"/>
    <property type="match status" value="1"/>
</dbReference>
<dbReference type="AlphaFoldDB" id="X1K0A3"/>
<dbReference type="InterPro" id="IPR027417">
    <property type="entry name" value="P-loop_NTPase"/>
</dbReference>
<protein>
    <recommendedName>
        <fullName evidence="2">Cob(I)yrinic acid a,c-diamide adenosyltransferase</fullName>
    </recommendedName>
</protein>
<dbReference type="GO" id="GO:0009236">
    <property type="term" value="P:cobalamin biosynthetic process"/>
    <property type="evidence" value="ECO:0007669"/>
    <property type="project" value="InterPro"/>
</dbReference>
<dbReference type="GO" id="GO:0005524">
    <property type="term" value="F:ATP binding"/>
    <property type="evidence" value="ECO:0007669"/>
    <property type="project" value="InterPro"/>
</dbReference>
<reference evidence="1" key="1">
    <citation type="journal article" date="2014" name="Front. Microbiol.">
        <title>High frequency of phylogenetically diverse reductive dehalogenase-homologous genes in deep subseafloor sedimentary metagenomes.</title>
        <authorList>
            <person name="Kawai M."/>
            <person name="Futagami T."/>
            <person name="Toyoda A."/>
            <person name="Takaki Y."/>
            <person name="Nishi S."/>
            <person name="Hori S."/>
            <person name="Arai W."/>
            <person name="Tsubouchi T."/>
            <person name="Morono Y."/>
            <person name="Uchiyama I."/>
            <person name="Ito T."/>
            <person name="Fujiyama A."/>
            <person name="Inagaki F."/>
            <person name="Takami H."/>
        </authorList>
    </citation>
    <scope>NUCLEOTIDE SEQUENCE</scope>
    <source>
        <strain evidence="1">Expedition CK06-06</strain>
    </source>
</reference>
<dbReference type="PANTHER" id="PTHR46638:SF1">
    <property type="entry name" value="CORRINOID ADENOSYLTRANSFERASE"/>
    <property type="match status" value="1"/>
</dbReference>
<name>X1K0A3_9ZZZZ</name>
<sequence>ALRAAGHNFRVLILQFIKGRWKTGEAKIMGKLKPLIEIEQLGRGFIKFKNGKPQPTSQQIDNAIESFRYAREKIYGGKYDMVILDEINNLIDYGLLSVEDVVNLIKNKPKEISIVLTGRNAHHKLVDIADTVTEMKEIKHAFSKGIKARKGIEY</sequence>
<dbReference type="Pfam" id="PF02572">
    <property type="entry name" value="CobA_CobO_BtuR"/>
    <property type="match status" value="1"/>
</dbReference>